<dbReference type="EC" id="6.3.2.4" evidence="5 14"/>
<dbReference type="NCBIfam" id="TIGR01205">
    <property type="entry name" value="D_ala_D_alaTIGR"/>
    <property type="match status" value="1"/>
</dbReference>
<keyword evidence="10 14" id="KW-0133">Cell shape</keyword>
<keyword evidence="16" id="KW-0460">Magnesium</keyword>
<keyword evidence="16" id="KW-0479">Metal-binding</keyword>
<comment type="function">
    <text evidence="2 14">Cell wall formation.</text>
</comment>
<dbReference type="Proteomes" id="UP000075787">
    <property type="component" value="Unassembled WGS sequence"/>
</dbReference>
<organism evidence="19 20">
    <name type="scientific">Tistrella mobilis</name>
    <dbReference type="NCBI Taxonomy" id="171437"/>
    <lineage>
        <taxon>Bacteria</taxon>
        <taxon>Pseudomonadati</taxon>
        <taxon>Pseudomonadota</taxon>
        <taxon>Alphaproteobacteria</taxon>
        <taxon>Geminicoccales</taxon>
        <taxon>Geminicoccaceae</taxon>
        <taxon>Tistrella</taxon>
    </lineage>
</organism>
<feature type="active site" evidence="15">
    <location>
        <position position="276"/>
    </location>
</feature>
<name>A0A161R6C4_9PROT</name>
<evidence type="ECO:0000256" key="2">
    <source>
        <dbReference type="ARBA" id="ARBA00003921"/>
    </source>
</evidence>
<feature type="active site" evidence="15">
    <location>
        <position position="142"/>
    </location>
</feature>
<keyword evidence="6 14" id="KW-0963">Cytoplasm</keyword>
<comment type="caution">
    <text evidence="19">The sequence shown here is derived from an EMBL/GenBank/DDBJ whole genome shotgun (WGS) entry which is preliminary data.</text>
</comment>
<dbReference type="PANTHER" id="PTHR23132">
    <property type="entry name" value="D-ALANINE--D-ALANINE LIGASE"/>
    <property type="match status" value="1"/>
</dbReference>
<feature type="binding site" evidence="16">
    <location>
        <position position="265"/>
    </location>
    <ligand>
        <name>Mg(2+)</name>
        <dbReference type="ChEBI" id="CHEBI:18420"/>
        <label>2</label>
    </ligand>
</feature>
<dbReference type="InterPro" id="IPR011761">
    <property type="entry name" value="ATP-grasp"/>
</dbReference>
<evidence type="ECO:0000313" key="20">
    <source>
        <dbReference type="Proteomes" id="UP000075787"/>
    </source>
</evidence>
<protein>
    <recommendedName>
        <fullName evidence="5 14">D-alanine--D-alanine ligase</fullName>
        <ecNumber evidence="5 14">6.3.2.4</ecNumber>
    </recommendedName>
    <alternativeName>
        <fullName evidence="14">D-Ala-D-Ala ligase</fullName>
    </alternativeName>
    <alternativeName>
        <fullName evidence="14">D-alanylalanine synthetase</fullName>
    </alternativeName>
</protein>
<dbReference type="GO" id="GO:0046872">
    <property type="term" value="F:metal ion binding"/>
    <property type="evidence" value="ECO:0007669"/>
    <property type="project" value="UniProtKB-KW"/>
</dbReference>
<dbReference type="InterPro" id="IPR011127">
    <property type="entry name" value="Dala_Dala_lig_N"/>
</dbReference>
<feature type="domain" description="ATP-grasp" evidence="18">
    <location>
        <begin position="102"/>
        <end position="298"/>
    </location>
</feature>
<evidence type="ECO:0000256" key="15">
    <source>
        <dbReference type="PIRSR" id="PIRSR039102-1"/>
    </source>
</evidence>
<comment type="pathway">
    <text evidence="14">Cell wall biogenesis; peptidoglycan biosynthesis.</text>
</comment>
<dbReference type="GO" id="GO:0008360">
    <property type="term" value="P:regulation of cell shape"/>
    <property type="evidence" value="ECO:0007669"/>
    <property type="project" value="UniProtKB-KW"/>
</dbReference>
<dbReference type="GO" id="GO:0005524">
    <property type="term" value="F:ATP binding"/>
    <property type="evidence" value="ECO:0007669"/>
    <property type="project" value="UniProtKB-UniRule"/>
</dbReference>
<dbReference type="Pfam" id="PF01820">
    <property type="entry name" value="Dala_Dala_lig_N"/>
    <property type="match status" value="1"/>
</dbReference>
<evidence type="ECO:0000256" key="12">
    <source>
        <dbReference type="ARBA" id="ARBA00023316"/>
    </source>
</evidence>
<keyword evidence="16" id="KW-0464">Manganese</keyword>
<evidence type="ECO:0000259" key="18">
    <source>
        <dbReference type="PROSITE" id="PS50975"/>
    </source>
</evidence>
<evidence type="ECO:0000256" key="1">
    <source>
        <dbReference type="ARBA" id="ARBA00001936"/>
    </source>
</evidence>
<evidence type="ECO:0000256" key="9">
    <source>
        <dbReference type="ARBA" id="ARBA00022840"/>
    </source>
</evidence>
<dbReference type="GO" id="GO:0009252">
    <property type="term" value="P:peptidoglycan biosynthetic process"/>
    <property type="evidence" value="ECO:0007669"/>
    <property type="project" value="UniProtKB-UniRule"/>
</dbReference>
<comment type="cofactor">
    <cofactor evidence="1">
        <name>Mn(2+)</name>
        <dbReference type="ChEBI" id="CHEBI:29035"/>
    </cofactor>
</comment>
<dbReference type="GO" id="GO:0008716">
    <property type="term" value="F:D-alanine-D-alanine ligase activity"/>
    <property type="evidence" value="ECO:0007669"/>
    <property type="project" value="UniProtKB-UniRule"/>
</dbReference>
<comment type="subcellular location">
    <subcellularLocation>
        <location evidence="3 14">Cytoplasm</location>
    </subcellularLocation>
</comment>
<keyword evidence="12 14" id="KW-0961">Cell wall biogenesis/degradation</keyword>
<dbReference type="Gene3D" id="3.30.1490.20">
    <property type="entry name" value="ATP-grasp fold, A domain"/>
    <property type="match status" value="1"/>
</dbReference>
<keyword evidence="7 14" id="KW-0436">Ligase</keyword>
<dbReference type="InterPro" id="IPR016185">
    <property type="entry name" value="PreATP-grasp_dom_sf"/>
</dbReference>
<dbReference type="GO" id="GO:0005737">
    <property type="term" value="C:cytoplasm"/>
    <property type="evidence" value="ECO:0007669"/>
    <property type="project" value="UniProtKB-SubCell"/>
</dbReference>
<dbReference type="SUPFAM" id="SSF52440">
    <property type="entry name" value="PreATP-grasp domain"/>
    <property type="match status" value="1"/>
</dbReference>
<evidence type="ECO:0000256" key="8">
    <source>
        <dbReference type="ARBA" id="ARBA00022741"/>
    </source>
</evidence>
<evidence type="ECO:0000256" key="3">
    <source>
        <dbReference type="ARBA" id="ARBA00004496"/>
    </source>
</evidence>
<dbReference type="AlphaFoldDB" id="A0A161R6C4"/>
<feature type="binding site" evidence="16">
    <location>
        <position position="248"/>
    </location>
    <ligand>
        <name>Mg(2+)</name>
        <dbReference type="ChEBI" id="CHEBI:18420"/>
        <label>1</label>
    </ligand>
</feature>
<evidence type="ECO:0000256" key="7">
    <source>
        <dbReference type="ARBA" id="ARBA00022598"/>
    </source>
</evidence>
<evidence type="ECO:0000256" key="5">
    <source>
        <dbReference type="ARBA" id="ARBA00012216"/>
    </source>
</evidence>
<dbReference type="OrthoDB" id="9813261at2"/>
<dbReference type="GO" id="GO:0071555">
    <property type="term" value="P:cell wall organization"/>
    <property type="evidence" value="ECO:0007669"/>
    <property type="project" value="UniProtKB-KW"/>
</dbReference>
<dbReference type="SUPFAM" id="SSF56059">
    <property type="entry name" value="Glutathione synthetase ATP-binding domain-like"/>
    <property type="match status" value="1"/>
</dbReference>
<dbReference type="PROSITE" id="PS00844">
    <property type="entry name" value="DALA_DALA_LIGASE_2"/>
    <property type="match status" value="1"/>
</dbReference>
<dbReference type="UniPathway" id="UPA00219"/>
<evidence type="ECO:0000256" key="13">
    <source>
        <dbReference type="ARBA" id="ARBA00047614"/>
    </source>
</evidence>
<evidence type="ECO:0000256" key="14">
    <source>
        <dbReference type="HAMAP-Rule" id="MF_00047"/>
    </source>
</evidence>
<keyword evidence="9 17" id="KW-0067">ATP-binding</keyword>
<reference evidence="19 20" key="1">
    <citation type="submission" date="2015-12" db="EMBL/GenBank/DDBJ databases">
        <title>Genome sequence of Tistrella mobilis MCCC 1A02139.</title>
        <authorList>
            <person name="Lu L."/>
            <person name="Lai Q."/>
            <person name="Shao Z."/>
            <person name="Qian P."/>
        </authorList>
    </citation>
    <scope>NUCLEOTIDE SEQUENCE [LARGE SCALE GENOMIC DNA]</scope>
    <source>
        <strain evidence="19 20">MCCC 1A02139</strain>
    </source>
</reference>
<accession>A0A161R6C4</accession>
<dbReference type="EMBL" id="LPZR01000068">
    <property type="protein sequence ID" value="KYO55261.1"/>
    <property type="molecule type" value="Genomic_DNA"/>
</dbReference>
<sequence>MTTQHVAVLMGGMSAEREVSLTSGRACAEALRGEGYRVTEIDAGADLGAKLAEIRPDVVFNALHGRFGEDGCVQGVMNLMRLPYTHSGLLASAIAMDKPVAKRLYAAAGLPVAEDRVMHIDEIGREHPMAVPYVLKPAQEGSSVGVRIVRDESETPLGNRSWTHGPVVLVERYIPGRELTVGVMGGRALGLTEIRPVQNFYDYEAKYTDGRAVHLVPAPVPEELAVRAKEIAEAAHRALGCRGVSRADLRWDDTRPGTEGLILLEVNTQPGMTPLSLVPEQAAAAGIAFGPLVRWMVEHAACDA</sequence>
<comment type="catalytic activity">
    <reaction evidence="13 14">
        <text>2 D-alanine + ATP = D-alanyl-D-alanine + ADP + phosphate + H(+)</text>
        <dbReference type="Rhea" id="RHEA:11224"/>
        <dbReference type="ChEBI" id="CHEBI:15378"/>
        <dbReference type="ChEBI" id="CHEBI:30616"/>
        <dbReference type="ChEBI" id="CHEBI:43474"/>
        <dbReference type="ChEBI" id="CHEBI:57416"/>
        <dbReference type="ChEBI" id="CHEBI:57822"/>
        <dbReference type="ChEBI" id="CHEBI:456216"/>
        <dbReference type="EC" id="6.3.2.4"/>
    </reaction>
</comment>
<dbReference type="InterPro" id="IPR005905">
    <property type="entry name" value="D_ala_D_ala"/>
</dbReference>
<dbReference type="GeneID" id="97242909"/>
<feature type="binding site" evidence="16">
    <location>
        <position position="265"/>
    </location>
    <ligand>
        <name>Mg(2+)</name>
        <dbReference type="ChEBI" id="CHEBI:18420"/>
        <label>1</label>
    </ligand>
</feature>
<evidence type="ECO:0000256" key="11">
    <source>
        <dbReference type="ARBA" id="ARBA00022984"/>
    </source>
</evidence>
<keyword evidence="8 17" id="KW-0547">Nucleotide-binding</keyword>
<comment type="cofactor">
    <cofactor evidence="16">
        <name>Mg(2+)</name>
        <dbReference type="ChEBI" id="CHEBI:18420"/>
    </cofactor>
    <cofactor evidence="16">
        <name>Mn(2+)</name>
        <dbReference type="ChEBI" id="CHEBI:29035"/>
    </cofactor>
    <text evidence="16">Binds 2 magnesium or manganese ions per subunit.</text>
</comment>
<dbReference type="InterPro" id="IPR013815">
    <property type="entry name" value="ATP_grasp_subdomain_1"/>
</dbReference>
<dbReference type="PANTHER" id="PTHR23132:SF23">
    <property type="entry name" value="D-ALANINE--D-ALANINE LIGASE B"/>
    <property type="match status" value="1"/>
</dbReference>
<dbReference type="Gene3D" id="3.30.470.20">
    <property type="entry name" value="ATP-grasp fold, B domain"/>
    <property type="match status" value="1"/>
</dbReference>
<evidence type="ECO:0000256" key="17">
    <source>
        <dbReference type="PROSITE-ProRule" id="PRU00409"/>
    </source>
</evidence>
<evidence type="ECO:0000256" key="16">
    <source>
        <dbReference type="PIRSR" id="PIRSR039102-3"/>
    </source>
</evidence>
<feature type="active site" evidence="15">
    <location>
        <position position="16"/>
    </location>
</feature>
<dbReference type="NCBIfam" id="NF002378">
    <property type="entry name" value="PRK01372.1"/>
    <property type="match status" value="1"/>
</dbReference>
<evidence type="ECO:0000313" key="19">
    <source>
        <dbReference type="EMBL" id="KYO55261.1"/>
    </source>
</evidence>
<dbReference type="PIRSF" id="PIRSF039102">
    <property type="entry name" value="Ddl/VanB"/>
    <property type="match status" value="1"/>
</dbReference>
<proteinExistence type="inferred from homology"/>
<keyword evidence="11 14" id="KW-0573">Peptidoglycan synthesis</keyword>
<gene>
    <name evidence="14" type="primary">ddl</name>
    <name evidence="19" type="ORF">AUP44_02960</name>
</gene>
<comment type="similarity">
    <text evidence="4 14">Belongs to the D-alanine--D-alanine ligase family.</text>
</comment>
<dbReference type="Gene3D" id="3.40.50.20">
    <property type="match status" value="1"/>
</dbReference>
<evidence type="ECO:0000256" key="4">
    <source>
        <dbReference type="ARBA" id="ARBA00010871"/>
    </source>
</evidence>
<feature type="binding site" evidence="16">
    <location>
        <position position="267"/>
    </location>
    <ligand>
        <name>Mg(2+)</name>
        <dbReference type="ChEBI" id="CHEBI:18420"/>
        <label>2</label>
    </ligand>
</feature>
<dbReference type="HAMAP" id="MF_00047">
    <property type="entry name" value="Dala_Dala_lig"/>
    <property type="match status" value="1"/>
</dbReference>
<dbReference type="RefSeq" id="WP_062762408.1">
    <property type="nucleotide sequence ID" value="NZ_CP121045.1"/>
</dbReference>
<dbReference type="InterPro" id="IPR011095">
    <property type="entry name" value="Dala_Dala_lig_C"/>
</dbReference>
<evidence type="ECO:0000256" key="10">
    <source>
        <dbReference type="ARBA" id="ARBA00022960"/>
    </source>
</evidence>
<dbReference type="Pfam" id="PF07478">
    <property type="entry name" value="Dala_Dala_lig_C"/>
    <property type="match status" value="1"/>
</dbReference>
<dbReference type="PROSITE" id="PS50975">
    <property type="entry name" value="ATP_GRASP"/>
    <property type="match status" value="1"/>
</dbReference>
<dbReference type="PROSITE" id="PS00843">
    <property type="entry name" value="DALA_DALA_LIGASE_1"/>
    <property type="match status" value="1"/>
</dbReference>
<dbReference type="InterPro" id="IPR000291">
    <property type="entry name" value="D-Ala_lig_Van_CS"/>
</dbReference>
<evidence type="ECO:0000256" key="6">
    <source>
        <dbReference type="ARBA" id="ARBA00022490"/>
    </source>
</evidence>